<dbReference type="InterPro" id="IPR021762">
    <property type="entry name" value="DUF3325"/>
</dbReference>
<accession>A0A7Y9IR50</accession>
<keyword evidence="3" id="KW-1185">Reference proteome</keyword>
<dbReference type="EMBL" id="JACBYR010000001">
    <property type="protein sequence ID" value="NYE81477.1"/>
    <property type="molecule type" value="Genomic_DNA"/>
</dbReference>
<proteinExistence type="predicted"/>
<reference evidence="2 3" key="1">
    <citation type="submission" date="2020-07" db="EMBL/GenBank/DDBJ databases">
        <title>Genomic Encyclopedia of Type Strains, Phase IV (KMG-V): Genome sequencing to study the core and pangenomes of soil and plant-associated prokaryotes.</title>
        <authorList>
            <person name="Whitman W."/>
        </authorList>
    </citation>
    <scope>NUCLEOTIDE SEQUENCE [LARGE SCALE GENOMIC DNA]</scope>
    <source>
        <strain evidence="2 3">SAS40</strain>
    </source>
</reference>
<evidence type="ECO:0008006" key="4">
    <source>
        <dbReference type="Google" id="ProtNLM"/>
    </source>
</evidence>
<evidence type="ECO:0000256" key="1">
    <source>
        <dbReference type="SAM" id="Phobius"/>
    </source>
</evidence>
<feature type="transmembrane region" description="Helical" evidence="1">
    <location>
        <begin position="64"/>
        <end position="86"/>
    </location>
</feature>
<organism evidence="2 3">
    <name type="scientific">Pigmentiphaga litoralis</name>
    <dbReference type="NCBI Taxonomy" id="516702"/>
    <lineage>
        <taxon>Bacteria</taxon>
        <taxon>Pseudomonadati</taxon>
        <taxon>Pseudomonadota</taxon>
        <taxon>Betaproteobacteria</taxon>
        <taxon>Burkholderiales</taxon>
        <taxon>Alcaligenaceae</taxon>
        <taxon>Pigmentiphaga</taxon>
    </lineage>
</organism>
<name>A0A7Y9IR50_9BURK</name>
<evidence type="ECO:0000313" key="2">
    <source>
        <dbReference type="EMBL" id="NYE81477.1"/>
    </source>
</evidence>
<dbReference type="RefSeq" id="WP_179583505.1">
    <property type="nucleotide sequence ID" value="NZ_JACBYR010000001.1"/>
</dbReference>
<dbReference type="AlphaFoldDB" id="A0A7Y9IR50"/>
<keyword evidence="1" id="KW-0812">Transmembrane</keyword>
<gene>
    <name evidence="2" type="ORF">FHW18_000748</name>
</gene>
<sequence>MTGLATLLLSYSGFVGLALAMDRHQEQAELPALNSRRKIGWRVLGSLLLVLALMAAIQAEGTSVGISFWLGMLSIAGIACALMFSYAPRRVLSSAAVIGGAGVLAWLNGYAG</sequence>
<comment type="caution">
    <text evidence="2">The sequence shown here is derived from an EMBL/GenBank/DDBJ whole genome shotgun (WGS) entry which is preliminary data.</text>
</comment>
<dbReference type="Pfam" id="PF11804">
    <property type="entry name" value="DUF3325"/>
    <property type="match status" value="1"/>
</dbReference>
<feature type="transmembrane region" description="Helical" evidence="1">
    <location>
        <begin position="39"/>
        <end position="57"/>
    </location>
</feature>
<feature type="transmembrane region" description="Helical" evidence="1">
    <location>
        <begin position="92"/>
        <end position="111"/>
    </location>
</feature>
<keyword evidence="1" id="KW-1133">Transmembrane helix</keyword>
<evidence type="ECO:0000313" key="3">
    <source>
        <dbReference type="Proteomes" id="UP000542125"/>
    </source>
</evidence>
<keyword evidence="1" id="KW-0472">Membrane</keyword>
<protein>
    <recommendedName>
        <fullName evidence="4">DUF3325 domain-containing protein</fullName>
    </recommendedName>
</protein>
<dbReference type="Proteomes" id="UP000542125">
    <property type="component" value="Unassembled WGS sequence"/>
</dbReference>